<dbReference type="Gene3D" id="3.30.60.230">
    <property type="entry name" value="Lsr2, dimerization domain"/>
    <property type="match status" value="1"/>
</dbReference>
<dbReference type="Pfam" id="PF11774">
    <property type="entry name" value="Lsr2"/>
    <property type="match status" value="1"/>
</dbReference>
<sequence>MARQVITVLTDDLDGGSADRTVEFGLDGRTYTIDLSETNAGILRTALRPFLSAATPVGRGDITGRADRGTAGRRADSRSPARPRRSGRDLNQMIRDWACEHGYAMSGRGRVPLSVVEAFHRAH</sequence>
<evidence type="ECO:0000313" key="6">
    <source>
        <dbReference type="Proteomes" id="UP000182486"/>
    </source>
</evidence>
<dbReference type="GO" id="GO:0003677">
    <property type="term" value="F:DNA binding"/>
    <property type="evidence" value="ECO:0007669"/>
    <property type="project" value="UniProtKB-KW"/>
</dbReference>
<feature type="region of interest" description="Disordered" evidence="2">
    <location>
        <begin position="57"/>
        <end position="91"/>
    </location>
</feature>
<keyword evidence="6" id="KW-1185">Reference proteome</keyword>
<dbReference type="InterPro" id="IPR042261">
    <property type="entry name" value="Lsr2-like_dimerization"/>
</dbReference>
<dbReference type="InterPro" id="IPR024412">
    <property type="entry name" value="Lsr2_dim_dom"/>
</dbReference>
<dbReference type="Pfam" id="PF23359">
    <property type="entry name" value="Lsr2_DNA-bd"/>
    <property type="match status" value="1"/>
</dbReference>
<keyword evidence="1" id="KW-0238">DNA-binding</keyword>
<evidence type="ECO:0000259" key="3">
    <source>
        <dbReference type="Pfam" id="PF11774"/>
    </source>
</evidence>
<accession>A0A1K0FNL9</accession>
<dbReference type="InterPro" id="IPR036625">
    <property type="entry name" value="E3-bd_dom_sf"/>
</dbReference>
<dbReference type="AlphaFoldDB" id="A0A1K0FNL9"/>
<dbReference type="Proteomes" id="UP000182486">
    <property type="component" value="Unassembled WGS sequence"/>
</dbReference>
<name>A0A1K0FNL9_9ACTN</name>
<dbReference type="GO" id="GO:0016746">
    <property type="term" value="F:acyltransferase activity"/>
    <property type="evidence" value="ECO:0007669"/>
    <property type="project" value="InterPro"/>
</dbReference>
<feature type="compositionally biased region" description="Basic and acidic residues" evidence="2">
    <location>
        <begin position="62"/>
        <end position="79"/>
    </location>
</feature>
<evidence type="ECO:0000313" key="5">
    <source>
        <dbReference type="EMBL" id="OJF14437.1"/>
    </source>
</evidence>
<feature type="domain" description="Lsr2 DNA-binding" evidence="4">
    <location>
        <begin position="87"/>
        <end position="122"/>
    </location>
</feature>
<dbReference type="InterPro" id="IPR055370">
    <property type="entry name" value="Lsr2_DNA-bd"/>
</dbReference>
<evidence type="ECO:0000259" key="4">
    <source>
        <dbReference type="Pfam" id="PF23359"/>
    </source>
</evidence>
<dbReference type="Gene3D" id="4.10.320.10">
    <property type="entry name" value="E3-binding domain"/>
    <property type="match status" value="1"/>
</dbReference>
<dbReference type="EMBL" id="MEIA01000098">
    <property type="protein sequence ID" value="OJF14437.1"/>
    <property type="molecule type" value="Genomic_DNA"/>
</dbReference>
<protein>
    <submittedName>
        <fullName evidence="5">Nucleoid-associated protein Lsr2</fullName>
    </submittedName>
</protein>
<gene>
    <name evidence="5" type="ORF">BG844_09685</name>
</gene>
<evidence type="ECO:0000256" key="1">
    <source>
        <dbReference type="ARBA" id="ARBA00023125"/>
    </source>
</evidence>
<reference evidence="5 6" key="1">
    <citation type="submission" date="2016-09" db="EMBL/GenBank/DDBJ databases">
        <title>Couchioplanes caeruleus draft genome sequence.</title>
        <authorList>
            <person name="Sheehan J."/>
            <person name="Caffrey P."/>
        </authorList>
    </citation>
    <scope>NUCLEOTIDE SEQUENCE [LARGE SCALE GENOMIC DNA]</scope>
    <source>
        <strain evidence="5 6">DSM 43634</strain>
    </source>
</reference>
<evidence type="ECO:0000256" key="2">
    <source>
        <dbReference type="SAM" id="MobiDB-lite"/>
    </source>
</evidence>
<proteinExistence type="predicted"/>
<organism evidence="5 6">
    <name type="scientific">Couchioplanes caeruleus subsp. caeruleus</name>
    <dbReference type="NCBI Taxonomy" id="56427"/>
    <lineage>
        <taxon>Bacteria</taxon>
        <taxon>Bacillati</taxon>
        <taxon>Actinomycetota</taxon>
        <taxon>Actinomycetes</taxon>
        <taxon>Micromonosporales</taxon>
        <taxon>Micromonosporaceae</taxon>
        <taxon>Couchioplanes</taxon>
    </lineage>
</organism>
<dbReference type="RefSeq" id="WP_071804724.1">
    <property type="nucleotide sequence ID" value="NZ_MEIA01000098.1"/>
</dbReference>
<feature type="domain" description="Lsr2 dimerization" evidence="3">
    <location>
        <begin position="1"/>
        <end position="58"/>
    </location>
</feature>
<comment type="caution">
    <text evidence="5">The sequence shown here is derived from an EMBL/GenBank/DDBJ whole genome shotgun (WGS) entry which is preliminary data.</text>
</comment>